<feature type="domain" description="Periplasmic binding protein" evidence="2">
    <location>
        <begin position="31"/>
        <end position="331"/>
    </location>
</feature>
<keyword evidence="1" id="KW-0732">Signal</keyword>
<dbReference type="RefSeq" id="WP_166507870.1">
    <property type="nucleotide sequence ID" value="NZ_CP043026.1"/>
</dbReference>
<dbReference type="EMBL" id="CP043026">
    <property type="protein sequence ID" value="QEH61475.1"/>
    <property type="molecule type" value="Genomic_DNA"/>
</dbReference>
<dbReference type="KEGG" id="schi:SCHIN_v1c02780"/>
<dbReference type="InterPro" id="IPR028082">
    <property type="entry name" value="Peripla_BP_I"/>
</dbReference>
<evidence type="ECO:0000313" key="3">
    <source>
        <dbReference type="EMBL" id="QEH61475.1"/>
    </source>
</evidence>
<dbReference type="PROSITE" id="PS51257">
    <property type="entry name" value="PROKAR_LIPOPROTEIN"/>
    <property type="match status" value="1"/>
</dbReference>
<feature type="chain" id="PRO_5022793896" evidence="1">
    <location>
        <begin position="24"/>
        <end position="365"/>
    </location>
</feature>
<dbReference type="NCBIfam" id="NF038029">
    <property type="entry name" value="LP_plasma"/>
    <property type="match status" value="1"/>
</dbReference>
<protein>
    <submittedName>
        <fullName evidence="3">Ribose transport system substrate-binding protein</fullName>
    </submittedName>
</protein>
<dbReference type="Pfam" id="PF13407">
    <property type="entry name" value="Peripla_BP_4"/>
    <property type="match status" value="1"/>
</dbReference>
<dbReference type="Proteomes" id="UP000323144">
    <property type="component" value="Chromosome"/>
</dbReference>
<evidence type="ECO:0000259" key="2">
    <source>
        <dbReference type="Pfam" id="PF13407"/>
    </source>
</evidence>
<organism evidence="3 4">
    <name type="scientific">Spiroplasma chinense</name>
    <dbReference type="NCBI Taxonomy" id="216932"/>
    <lineage>
        <taxon>Bacteria</taxon>
        <taxon>Bacillati</taxon>
        <taxon>Mycoplasmatota</taxon>
        <taxon>Mollicutes</taxon>
        <taxon>Entomoplasmatales</taxon>
        <taxon>Spiroplasmataceae</taxon>
        <taxon>Spiroplasma</taxon>
    </lineage>
</organism>
<name>A0A5B9Y3U9_9MOLU</name>
<sequence length="365" mass="40285">MKKMLSILSTLTLVSSTVTSVVACGDKKDVIYLILPENPNTQWQNFIDTATNYLKKDDTLNSKYKVRWASSEQRADKELENTRAAVDGGAKAIIIGQNNQNEREAAKYVNENNVPLIGVNIPFSADAADNEKPNFQVIQEYDKGSKTLGDEVVKVLKAGKPDKEKYGLYEMWGTPEMNGVPERHNGFKNAGNWDWIGTSDLPAGFNGEGMVGNWVDNMAYEKTKTQLGSGDALSKVDVVYAHNDGMARAARQAIEDVPGGREALTTTFNDKGEIEKLGILVVGYDYDSISQQMIADWGKNADKDSTYKNLFATMEMSATEMAEKAMAKAVQEIENQNANKGKMTVEPLTIALHMADHKFATKDEE</sequence>
<keyword evidence="4" id="KW-1185">Reference proteome</keyword>
<proteinExistence type="predicted"/>
<feature type="signal peptide" evidence="1">
    <location>
        <begin position="1"/>
        <end position="23"/>
    </location>
</feature>
<dbReference type="SUPFAM" id="SSF53822">
    <property type="entry name" value="Periplasmic binding protein-like I"/>
    <property type="match status" value="1"/>
</dbReference>
<dbReference type="InterPro" id="IPR025997">
    <property type="entry name" value="SBP_2_dom"/>
</dbReference>
<dbReference type="AlphaFoldDB" id="A0A5B9Y3U9"/>
<gene>
    <name evidence="3" type="primary">rbsB</name>
    <name evidence="3" type="ORF">SCHIN_v1c02780</name>
</gene>
<reference evidence="3 4" key="1">
    <citation type="submission" date="2019-08" db="EMBL/GenBank/DDBJ databases">
        <title>Complete genome sequence of Spiroplasma chinense CCH (DSM 19755).</title>
        <authorList>
            <person name="Shen H.-Y."/>
            <person name="Lin Y.-C."/>
            <person name="Chou L."/>
            <person name="Kuo C.-H."/>
        </authorList>
    </citation>
    <scope>NUCLEOTIDE SEQUENCE [LARGE SCALE GENOMIC DNA]</scope>
    <source>
        <strain evidence="3 4">CCH</strain>
    </source>
</reference>
<dbReference type="InterPro" id="IPR054816">
    <property type="entry name" value="Lipoprotein_mollicutes-type_CS"/>
</dbReference>
<dbReference type="NCBIfam" id="NF045726">
    <property type="entry name" value="XXplasma_LP"/>
    <property type="match status" value="1"/>
</dbReference>
<evidence type="ECO:0000256" key="1">
    <source>
        <dbReference type="SAM" id="SignalP"/>
    </source>
</evidence>
<accession>A0A5B9Y3U9</accession>
<dbReference type="Gene3D" id="3.40.50.2300">
    <property type="match status" value="2"/>
</dbReference>
<evidence type="ECO:0000313" key="4">
    <source>
        <dbReference type="Proteomes" id="UP000323144"/>
    </source>
</evidence>